<proteinExistence type="inferred from homology"/>
<evidence type="ECO:0000256" key="12">
    <source>
        <dbReference type="ARBA" id="ARBA00023054"/>
    </source>
</evidence>
<dbReference type="GO" id="GO:0072686">
    <property type="term" value="C:mitotic spindle"/>
    <property type="evidence" value="ECO:0007669"/>
    <property type="project" value="InterPro"/>
</dbReference>
<accession>A0A6H0XKE8</accession>
<evidence type="ECO:0000256" key="6">
    <source>
        <dbReference type="ARBA" id="ARBA00022490"/>
    </source>
</evidence>
<comment type="similarity">
    <text evidence="4">Belongs to the DASH complex DUO1 family.</text>
</comment>
<evidence type="ECO:0000256" key="8">
    <source>
        <dbReference type="ARBA" id="ARBA00022701"/>
    </source>
</evidence>
<dbReference type="GO" id="GO:0042729">
    <property type="term" value="C:DASH complex"/>
    <property type="evidence" value="ECO:0007669"/>
    <property type="project" value="InterPro"/>
</dbReference>
<dbReference type="AlphaFoldDB" id="A0A6H0XKE8"/>
<feature type="region of interest" description="Disordered" evidence="19">
    <location>
        <begin position="159"/>
        <end position="235"/>
    </location>
</feature>
<dbReference type="Proteomes" id="UP000503462">
    <property type="component" value="Chromosome 1"/>
</dbReference>
<evidence type="ECO:0000256" key="10">
    <source>
        <dbReference type="ARBA" id="ARBA00022829"/>
    </source>
</evidence>
<feature type="compositionally biased region" description="Basic residues" evidence="19">
    <location>
        <begin position="192"/>
        <end position="201"/>
    </location>
</feature>
<feature type="compositionally biased region" description="Polar residues" evidence="19">
    <location>
        <begin position="53"/>
        <end position="67"/>
    </location>
</feature>
<evidence type="ECO:0000256" key="14">
    <source>
        <dbReference type="ARBA" id="ARBA00023242"/>
    </source>
</evidence>
<evidence type="ECO:0000256" key="7">
    <source>
        <dbReference type="ARBA" id="ARBA00022618"/>
    </source>
</evidence>
<dbReference type="GO" id="GO:0005874">
    <property type="term" value="C:microtubule"/>
    <property type="evidence" value="ECO:0007669"/>
    <property type="project" value="UniProtKB-KW"/>
</dbReference>
<keyword evidence="8" id="KW-0493">Microtubule</keyword>
<dbReference type="PANTHER" id="PTHR28216">
    <property type="entry name" value="DASH COMPLEX SUBUNIT DUO1"/>
    <property type="match status" value="1"/>
</dbReference>
<keyword evidence="10" id="KW-0159">Chromosome partition</keyword>
<keyword evidence="11" id="KW-0995">Kinetochore</keyword>
<gene>
    <name evidence="20" type="ORF">AMS68_000626</name>
</gene>
<reference evidence="20 21" key="1">
    <citation type="journal article" date="2016" name="Sci. Rep.">
        <title>Peltaster fructicola genome reveals evolution from an invasive phytopathogen to an ectophytic parasite.</title>
        <authorList>
            <person name="Xu C."/>
            <person name="Chen H."/>
            <person name="Gleason M.L."/>
            <person name="Xu J.R."/>
            <person name="Liu H."/>
            <person name="Zhang R."/>
            <person name="Sun G."/>
        </authorList>
    </citation>
    <scope>NUCLEOTIDE SEQUENCE [LARGE SCALE GENOMIC DNA]</scope>
    <source>
        <strain evidence="20 21">LNHT1506</strain>
    </source>
</reference>
<evidence type="ECO:0000256" key="15">
    <source>
        <dbReference type="ARBA" id="ARBA00023306"/>
    </source>
</evidence>
<dbReference type="InterPro" id="IPR013960">
    <property type="entry name" value="DASH_Duo1"/>
</dbReference>
<evidence type="ECO:0000313" key="20">
    <source>
        <dbReference type="EMBL" id="QIW95108.1"/>
    </source>
</evidence>
<dbReference type="OrthoDB" id="5599235at2759"/>
<keyword evidence="6" id="KW-0963">Cytoplasm</keyword>
<keyword evidence="13" id="KW-0206">Cytoskeleton</keyword>
<evidence type="ECO:0000256" key="1">
    <source>
        <dbReference type="ARBA" id="ARBA00004123"/>
    </source>
</evidence>
<keyword evidence="16" id="KW-0137">Centromere</keyword>
<evidence type="ECO:0000256" key="13">
    <source>
        <dbReference type="ARBA" id="ARBA00023212"/>
    </source>
</evidence>
<evidence type="ECO:0000256" key="11">
    <source>
        <dbReference type="ARBA" id="ARBA00022838"/>
    </source>
</evidence>
<feature type="compositionally biased region" description="Low complexity" evidence="19">
    <location>
        <begin position="212"/>
        <end position="223"/>
    </location>
</feature>
<evidence type="ECO:0000313" key="21">
    <source>
        <dbReference type="Proteomes" id="UP000503462"/>
    </source>
</evidence>
<evidence type="ECO:0000256" key="19">
    <source>
        <dbReference type="SAM" id="MobiDB-lite"/>
    </source>
</evidence>
<keyword evidence="21" id="KW-1185">Reference proteome</keyword>
<organism evidence="20 21">
    <name type="scientific">Peltaster fructicola</name>
    <dbReference type="NCBI Taxonomy" id="286661"/>
    <lineage>
        <taxon>Eukaryota</taxon>
        <taxon>Fungi</taxon>
        <taxon>Dikarya</taxon>
        <taxon>Ascomycota</taxon>
        <taxon>Pezizomycotina</taxon>
        <taxon>Dothideomycetes</taxon>
        <taxon>Dothideomycetes incertae sedis</taxon>
        <taxon>Peltaster</taxon>
    </lineage>
</organism>
<evidence type="ECO:0000256" key="16">
    <source>
        <dbReference type="ARBA" id="ARBA00023328"/>
    </source>
</evidence>
<keyword evidence="14" id="KW-0539">Nucleus</keyword>
<dbReference type="EMBL" id="CP051139">
    <property type="protein sequence ID" value="QIW95108.1"/>
    <property type="molecule type" value="Genomic_DNA"/>
</dbReference>
<keyword evidence="5" id="KW-0158">Chromosome</keyword>
<keyword evidence="7" id="KW-0132">Cell division</keyword>
<evidence type="ECO:0000256" key="4">
    <source>
        <dbReference type="ARBA" id="ARBA00005366"/>
    </source>
</evidence>
<feature type="region of interest" description="Disordered" evidence="19">
    <location>
        <begin position="1"/>
        <end position="73"/>
    </location>
</feature>
<dbReference type="GO" id="GO:0007059">
    <property type="term" value="P:chromosome segregation"/>
    <property type="evidence" value="ECO:0007669"/>
    <property type="project" value="UniProtKB-KW"/>
</dbReference>
<dbReference type="GO" id="GO:0000278">
    <property type="term" value="P:mitotic cell cycle"/>
    <property type="evidence" value="ECO:0007669"/>
    <property type="project" value="InterPro"/>
</dbReference>
<keyword evidence="9" id="KW-0498">Mitosis</keyword>
<dbReference type="Pfam" id="PF08651">
    <property type="entry name" value="DASH_Duo1"/>
    <property type="match status" value="1"/>
</dbReference>
<keyword evidence="15" id="KW-0131">Cell cycle</keyword>
<evidence type="ECO:0000256" key="2">
    <source>
        <dbReference type="ARBA" id="ARBA00004186"/>
    </source>
</evidence>
<evidence type="ECO:0000256" key="3">
    <source>
        <dbReference type="ARBA" id="ARBA00004629"/>
    </source>
</evidence>
<sequence length="262" mass="28485">MAARAVDSAHAQRLLENDDSDVEGLFDSPVRRSTTPEGPLPVRLAKVIAPQASKHNSGPSTNGSADSPGTREEALQTELAQLQQMNATIENLNQSLTAAKSNLQTMQTNMNSAKTLLKTWSSILSQAEHNQRLILDSRWQGATKDLEDIASEDLRRQADAQRKMVEENARREAAQRKQEEEARKREADQQKKTRGIGRTRSVRGTALGTSASTRGPSSTTTVRGRGGISRGTTSGGIEVVSKTIAAAKQRRGEIGFLDYHAL</sequence>
<keyword evidence="12" id="KW-0175">Coiled coil</keyword>
<evidence type="ECO:0000256" key="5">
    <source>
        <dbReference type="ARBA" id="ARBA00022454"/>
    </source>
</evidence>
<dbReference type="GO" id="GO:0051301">
    <property type="term" value="P:cell division"/>
    <property type="evidence" value="ECO:0007669"/>
    <property type="project" value="UniProtKB-KW"/>
</dbReference>
<name>A0A6H0XKE8_9PEZI</name>
<protein>
    <recommendedName>
        <fullName evidence="17">DASH complex subunit DUO1</fullName>
    </recommendedName>
    <alternativeName>
        <fullName evidence="18">Outer kinetochore protein DUO1</fullName>
    </alternativeName>
</protein>
<evidence type="ECO:0000256" key="18">
    <source>
        <dbReference type="ARBA" id="ARBA00044358"/>
    </source>
</evidence>
<evidence type="ECO:0000256" key="17">
    <source>
        <dbReference type="ARBA" id="ARBA00044152"/>
    </source>
</evidence>
<dbReference type="PANTHER" id="PTHR28216:SF1">
    <property type="entry name" value="DASH COMPLEX SUBUNIT DUO1"/>
    <property type="match status" value="1"/>
</dbReference>
<evidence type="ECO:0000256" key="9">
    <source>
        <dbReference type="ARBA" id="ARBA00022776"/>
    </source>
</evidence>
<feature type="compositionally biased region" description="Basic and acidic residues" evidence="19">
    <location>
        <begin position="159"/>
        <end position="191"/>
    </location>
</feature>
<comment type="subcellular location">
    <subcellularLocation>
        <location evidence="3">Chromosome</location>
        <location evidence="3">Centromere</location>
        <location evidence="3">Kinetochore</location>
    </subcellularLocation>
    <subcellularLocation>
        <location evidence="2">Cytoplasm</location>
        <location evidence="2">Cytoskeleton</location>
        <location evidence="2">Spindle</location>
    </subcellularLocation>
    <subcellularLocation>
        <location evidence="1">Nucleus</location>
    </subcellularLocation>
</comment>